<reference evidence="3 4" key="1">
    <citation type="submission" date="2016-07" db="EMBL/GenBank/DDBJ databases">
        <title>Pervasive Adenine N6-methylation of Active Genes in Fungi.</title>
        <authorList>
            <consortium name="DOE Joint Genome Institute"/>
            <person name="Mondo S.J."/>
            <person name="Dannebaum R.O."/>
            <person name="Kuo R.C."/>
            <person name="Labutti K."/>
            <person name="Haridas S."/>
            <person name="Kuo A."/>
            <person name="Salamov A."/>
            <person name="Ahrendt S.R."/>
            <person name="Lipzen A."/>
            <person name="Sullivan W."/>
            <person name="Andreopoulos W.B."/>
            <person name="Clum A."/>
            <person name="Lindquist E."/>
            <person name="Daum C."/>
            <person name="Ramamoorthy G.K."/>
            <person name="Gryganskyi A."/>
            <person name="Culley D."/>
            <person name="Magnuson J.K."/>
            <person name="James T.Y."/>
            <person name="O'Malley M.A."/>
            <person name="Stajich J.E."/>
            <person name="Spatafora J.W."/>
            <person name="Visel A."/>
            <person name="Grigoriev I.V."/>
        </authorList>
    </citation>
    <scope>NUCLEOTIDE SEQUENCE [LARGE SCALE GENOMIC DNA]</scope>
    <source>
        <strain evidence="3 4">62-1032</strain>
    </source>
</reference>
<dbReference type="InterPro" id="IPR011993">
    <property type="entry name" value="PH-like_dom_sf"/>
</dbReference>
<feature type="region of interest" description="Disordered" evidence="1">
    <location>
        <begin position="162"/>
        <end position="257"/>
    </location>
</feature>
<dbReference type="EMBL" id="MCGR01000004">
    <property type="protein sequence ID" value="ORY90189.1"/>
    <property type="molecule type" value="Genomic_DNA"/>
</dbReference>
<gene>
    <name evidence="3" type="ORF">BCR35DRAFT_299756</name>
</gene>
<dbReference type="Gene3D" id="2.30.29.30">
    <property type="entry name" value="Pleckstrin-homology domain (PH domain)/Phosphotyrosine-binding domain (PTB)"/>
    <property type="match status" value="1"/>
</dbReference>
<dbReference type="InParanoid" id="A0A1Y2G0M7"/>
<dbReference type="InterPro" id="IPR045255">
    <property type="entry name" value="RanBP1-like"/>
</dbReference>
<dbReference type="PROSITE" id="PS50196">
    <property type="entry name" value="RANBD1"/>
    <property type="match status" value="1"/>
</dbReference>
<dbReference type="PANTHER" id="PTHR23138:SF87">
    <property type="entry name" value="E3 SUMO-PROTEIN LIGASE RANBP2"/>
    <property type="match status" value="1"/>
</dbReference>
<dbReference type="Pfam" id="PF00638">
    <property type="entry name" value="Ran_BP1"/>
    <property type="match status" value="1"/>
</dbReference>
<evidence type="ECO:0000259" key="2">
    <source>
        <dbReference type="PROSITE" id="PS50196"/>
    </source>
</evidence>
<dbReference type="PANTHER" id="PTHR23138">
    <property type="entry name" value="RAN BINDING PROTEIN"/>
    <property type="match status" value="1"/>
</dbReference>
<dbReference type="InterPro" id="IPR000156">
    <property type="entry name" value="Ran_bind_dom"/>
</dbReference>
<feature type="compositionally biased region" description="Basic and acidic residues" evidence="1">
    <location>
        <begin position="246"/>
        <end position="257"/>
    </location>
</feature>
<protein>
    <submittedName>
        <fullName evidence="3">RanBP1 domain-domain-containing protein</fullName>
    </submittedName>
</protein>
<keyword evidence="4" id="KW-1185">Reference proteome</keyword>
<comment type="caution">
    <text evidence="3">The sequence shown here is derived from an EMBL/GenBank/DDBJ whole genome shotgun (WGS) entry which is preliminary data.</text>
</comment>
<evidence type="ECO:0000313" key="3">
    <source>
        <dbReference type="EMBL" id="ORY90189.1"/>
    </source>
</evidence>
<dbReference type="Proteomes" id="UP000193467">
    <property type="component" value="Unassembled WGS sequence"/>
</dbReference>
<evidence type="ECO:0000313" key="4">
    <source>
        <dbReference type="Proteomes" id="UP000193467"/>
    </source>
</evidence>
<dbReference type="GO" id="GO:0005643">
    <property type="term" value="C:nuclear pore"/>
    <property type="evidence" value="ECO:0007669"/>
    <property type="project" value="TreeGrafter"/>
</dbReference>
<dbReference type="GO" id="GO:0005737">
    <property type="term" value="C:cytoplasm"/>
    <property type="evidence" value="ECO:0007669"/>
    <property type="project" value="TreeGrafter"/>
</dbReference>
<sequence>MSSEQPTNEPTATEPQAAEEESGAVFEPVIKLEDKVEVKTHEEDEEVLFKMRAKLFRFIAESSEWKERGTGDVRLLQHKESKKVRLVMRRDKTLKVCANHYITPEMALSPNVGSDRSWVYNVAADVSEGAPTAETLAIRFANSDNAGLFKTAFSSAQETNKPLLGHSSTAAPEPVDEDQSVAPAASTESTTGAPKEDAPAPAAAAEESNPPGYVDEGKAPPPEKVTEVQGEEVKETTAETPTPAVAHEKTEEATKDA</sequence>
<dbReference type="CDD" id="cd13179">
    <property type="entry name" value="RanBD_RanBP1"/>
    <property type="match status" value="1"/>
</dbReference>
<dbReference type="FunFam" id="2.30.29.30:FF:000018">
    <property type="entry name" value="E3 SUMO-protein ligase RanBP2"/>
    <property type="match status" value="1"/>
</dbReference>
<dbReference type="STRING" id="106004.A0A1Y2G0M7"/>
<accession>A0A1Y2G0M7</accession>
<dbReference type="AlphaFoldDB" id="A0A1Y2G0M7"/>
<proteinExistence type="predicted"/>
<dbReference type="FunCoup" id="A0A1Y2G0M7">
    <property type="interactions" value="611"/>
</dbReference>
<dbReference type="GO" id="GO:0006913">
    <property type="term" value="P:nucleocytoplasmic transport"/>
    <property type="evidence" value="ECO:0007669"/>
    <property type="project" value="InterPro"/>
</dbReference>
<evidence type="ECO:0000256" key="1">
    <source>
        <dbReference type="SAM" id="MobiDB-lite"/>
    </source>
</evidence>
<dbReference type="SMART" id="SM00160">
    <property type="entry name" value="RanBD"/>
    <property type="match status" value="1"/>
</dbReference>
<feature type="region of interest" description="Disordered" evidence="1">
    <location>
        <begin position="1"/>
        <end position="26"/>
    </location>
</feature>
<feature type="compositionally biased region" description="Low complexity" evidence="1">
    <location>
        <begin position="1"/>
        <end position="16"/>
    </location>
</feature>
<dbReference type="InterPro" id="IPR045256">
    <property type="entry name" value="RanBP1_RanBD"/>
</dbReference>
<organism evidence="3 4">
    <name type="scientific">Leucosporidium creatinivorum</name>
    <dbReference type="NCBI Taxonomy" id="106004"/>
    <lineage>
        <taxon>Eukaryota</taxon>
        <taxon>Fungi</taxon>
        <taxon>Dikarya</taxon>
        <taxon>Basidiomycota</taxon>
        <taxon>Pucciniomycotina</taxon>
        <taxon>Microbotryomycetes</taxon>
        <taxon>Leucosporidiales</taxon>
        <taxon>Leucosporidium</taxon>
    </lineage>
</organism>
<dbReference type="OrthoDB" id="2357150at2759"/>
<dbReference type="SUPFAM" id="SSF50729">
    <property type="entry name" value="PH domain-like"/>
    <property type="match status" value="1"/>
</dbReference>
<feature type="domain" description="RanBD1" evidence="2">
    <location>
        <begin position="25"/>
        <end position="162"/>
    </location>
</feature>
<dbReference type="GO" id="GO:0005096">
    <property type="term" value="F:GTPase activator activity"/>
    <property type="evidence" value="ECO:0007669"/>
    <property type="project" value="TreeGrafter"/>
</dbReference>
<name>A0A1Y2G0M7_9BASI</name>